<dbReference type="Proteomes" id="UP001210538">
    <property type="component" value="Chromosome"/>
</dbReference>
<proteinExistence type="predicted"/>
<name>A0AAX3LHU8_9ENTR</name>
<accession>A0AAX3LHU8</accession>
<gene>
    <name evidence="1" type="ORF">PHA72_00385</name>
</gene>
<sequence length="45" mass="5101">MKCDPTYPKSGKTPTLQICIKIKLKAQFEAAAKDEKLSLAYWLKT</sequence>
<protein>
    <submittedName>
        <fullName evidence="1">Toxin-antitoxin system HicB family antitoxin</fullName>
    </submittedName>
</protein>
<evidence type="ECO:0000313" key="2">
    <source>
        <dbReference type="Proteomes" id="UP001210538"/>
    </source>
</evidence>
<evidence type="ECO:0000313" key="1">
    <source>
        <dbReference type="EMBL" id="WCE15854.1"/>
    </source>
</evidence>
<organism evidence="1 2">
    <name type="scientific">Enterobacter ludwigii</name>
    <dbReference type="NCBI Taxonomy" id="299767"/>
    <lineage>
        <taxon>Bacteria</taxon>
        <taxon>Pseudomonadati</taxon>
        <taxon>Pseudomonadota</taxon>
        <taxon>Gammaproteobacteria</taxon>
        <taxon>Enterobacterales</taxon>
        <taxon>Enterobacteriaceae</taxon>
        <taxon>Enterobacter</taxon>
        <taxon>Enterobacter cloacae complex</taxon>
    </lineage>
</organism>
<keyword evidence="2" id="KW-1185">Reference proteome</keyword>
<reference evidence="1 2" key="1">
    <citation type="submission" date="2023-01" db="EMBL/GenBank/DDBJ databases">
        <title>Genome sequence resource and annotation of Enterobacter ludwigii, an economically important pathogen of seedling wilt with strawberry.</title>
        <authorList>
            <person name="Xie Y."/>
        </authorList>
    </citation>
    <scope>NUCLEOTIDE SEQUENCE [LARGE SCALE GENOMIC DNA]</scope>
    <source>
        <strain evidence="1 2">CM-TZ4</strain>
    </source>
</reference>
<dbReference type="AlphaFoldDB" id="A0AAX3LHU8"/>
<dbReference type="EMBL" id="CP116347">
    <property type="protein sequence ID" value="WCE15854.1"/>
    <property type="molecule type" value="Genomic_DNA"/>
</dbReference>